<comment type="caution">
    <text evidence="3">The sequence shown here is derived from an EMBL/GenBank/DDBJ whole genome shotgun (WGS) entry which is preliminary data.</text>
</comment>
<proteinExistence type="predicted"/>
<organism evidence="3 4">
    <name type="scientific">Candidatus Neomicrothrix subdominans</name>
    <dbReference type="NCBI Taxonomy" id="2954438"/>
    <lineage>
        <taxon>Bacteria</taxon>
        <taxon>Bacillati</taxon>
        <taxon>Actinomycetota</taxon>
        <taxon>Acidimicrobiia</taxon>
        <taxon>Acidimicrobiales</taxon>
        <taxon>Microthrixaceae</taxon>
        <taxon>Candidatus Neomicrothrix</taxon>
    </lineage>
</organism>
<name>A0A936NGV5_9ACTN</name>
<dbReference type="PROSITE" id="PS51257">
    <property type="entry name" value="PROKAR_LIPOPROTEIN"/>
    <property type="match status" value="1"/>
</dbReference>
<dbReference type="PROSITE" id="PS51318">
    <property type="entry name" value="TAT"/>
    <property type="match status" value="1"/>
</dbReference>
<reference evidence="3 4" key="1">
    <citation type="submission" date="2020-10" db="EMBL/GenBank/DDBJ databases">
        <title>Connecting structure to function with the recovery of over 1000 high-quality activated sludge metagenome-assembled genomes encoding full-length rRNA genes using long-read sequencing.</title>
        <authorList>
            <person name="Singleton C.M."/>
            <person name="Petriglieri F."/>
            <person name="Kristensen J.M."/>
            <person name="Kirkegaard R.H."/>
            <person name="Michaelsen T.Y."/>
            <person name="Andersen M.H."/>
            <person name="Karst S.M."/>
            <person name="Dueholm M.S."/>
            <person name="Nielsen P.H."/>
            <person name="Albertsen M."/>
        </authorList>
    </citation>
    <scope>NUCLEOTIDE SEQUENCE [LARGE SCALE GENOMIC DNA]</scope>
    <source>
        <strain evidence="3">Lyne_18-Q3-R50-59_MAXAC.006</strain>
    </source>
</reference>
<keyword evidence="2" id="KW-0732">Signal</keyword>
<gene>
    <name evidence="3" type="ORF">IPN02_18255</name>
</gene>
<feature type="region of interest" description="Disordered" evidence="1">
    <location>
        <begin position="647"/>
        <end position="717"/>
    </location>
</feature>
<feature type="compositionally biased region" description="Low complexity" evidence="1">
    <location>
        <begin position="655"/>
        <end position="696"/>
    </location>
</feature>
<evidence type="ECO:0000313" key="3">
    <source>
        <dbReference type="EMBL" id="MBK9298729.1"/>
    </source>
</evidence>
<protein>
    <submittedName>
        <fullName evidence="3">Uncharacterized protein</fullName>
    </submittedName>
</protein>
<evidence type="ECO:0000313" key="4">
    <source>
        <dbReference type="Proteomes" id="UP000727993"/>
    </source>
</evidence>
<feature type="region of interest" description="Disordered" evidence="1">
    <location>
        <begin position="532"/>
        <end position="552"/>
    </location>
</feature>
<evidence type="ECO:0000256" key="2">
    <source>
        <dbReference type="SAM" id="SignalP"/>
    </source>
</evidence>
<sequence>MVNSNRRFFLAGSAGLAGALAMTSCTTESNSASGDPLPDVCNDGAGCASMPTPGAAPGDDGLIDEAVYQRRVDEYLAFATTEFDAGNATGVAGHLIRARRDPDYRWNVEAVTVDSLADTWTKIDGWEDTRDFDLMYLLWLLRLGTDGGDSSKAPPSNTASANAASFNAGMTTLAPDVIEAIEQRLVDNRYRYDDPNPNSRVDNLWYWSENHIIIGLVIEYLAGRHLSEETFTITGLAGAEHSERAKPGILKWIDERARFGFFEWHSNVYMLKNITPLVTLIELGGDEELAVAAAMALDLCLVDLAAHTHAGSYTAPRGRTYKKDKMTSRDEATFGVSKFLFDDTDFGFQNHTDTGTTYLCAATSYRPPRAVVDMAVAEAPGVVRERHGIFVDDAAPVTTNPEAPFGYDFDDAANLSCWWSLGAVGTWQVAGIGVAQAERYNLFEVPLHEQVKALVDLNGGDIDRIRPWLQQNHNIVNFGFLSEANTYAWRGDDVSLASVQDHRFGAMRDQAHSWQAAIDADALVFTNHPVTDRDESTDWDDDGRPGYWTGEASMPRSAQYERAAIHIYQPAWDEGTDELLWTVFGYQPLTHAFVPQDRFDEVTGKESILASQPTVDRSGDGFIVGYDSTSAGPLGFGSTAPFTVGGTEVSLADYPPTSRRSARSTTWTPRTSLPPTRPRWASTSTRGRAPSASSRSSARRRPPAQPGLRQERRHCTHNGGERAYQRYDDHHYPVLKLPEPGLEADPKLGDRVLHRRHVTAVPLLHRRHVTAEVLLHRRHIATDTHLHRRHVATNPLLRSGPFEAQLEGQGLALSIEIAFGGDIRPADRWK</sequence>
<dbReference type="EMBL" id="JADJZA010000010">
    <property type="protein sequence ID" value="MBK9298729.1"/>
    <property type="molecule type" value="Genomic_DNA"/>
</dbReference>
<accession>A0A936NGV5</accession>
<feature type="chain" id="PRO_5038365415" evidence="2">
    <location>
        <begin position="20"/>
        <end position="830"/>
    </location>
</feature>
<dbReference type="AlphaFoldDB" id="A0A936NGV5"/>
<feature type="signal peptide" evidence="2">
    <location>
        <begin position="1"/>
        <end position="19"/>
    </location>
</feature>
<evidence type="ECO:0000256" key="1">
    <source>
        <dbReference type="SAM" id="MobiDB-lite"/>
    </source>
</evidence>
<dbReference type="Proteomes" id="UP000727993">
    <property type="component" value="Unassembled WGS sequence"/>
</dbReference>
<dbReference type="InterPro" id="IPR006311">
    <property type="entry name" value="TAT_signal"/>
</dbReference>